<evidence type="ECO:0000313" key="5">
    <source>
        <dbReference type="EMBL" id="SFC98770.1"/>
    </source>
</evidence>
<feature type="compositionally biased region" description="Low complexity" evidence="3">
    <location>
        <begin position="980"/>
        <end position="997"/>
    </location>
</feature>
<dbReference type="SUPFAM" id="SSF48452">
    <property type="entry name" value="TPR-like"/>
    <property type="match status" value="1"/>
</dbReference>
<dbReference type="Proteomes" id="UP000199207">
    <property type="component" value="Unassembled WGS sequence"/>
</dbReference>
<dbReference type="Pfam" id="PF00196">
    <property type="entry name" value="GerE"/>
    <property type="match status" value="1"/>
</dbReference>
<dbReference type="InterPro" id="IPR027417">
    <property type="entry name" value="P-loop_NTPase"/>
</dbReference>
<dbReference type="PRINTS" id="PR00038">
    <property type="entry name" value="HTHLUXR"/>
</dbReference>
<accession>A0A1I1NYH8</accession>
<feature type="domain" description="HTH luxR-type" evidence="4">
    <location>
        <begin position="991"/>
        <end position="1056"/>
    </location>
</feature>
<keyword evidence="2" id="KW-0067">ATP-binding</keyword>
<dbReference type="GO" id="GO:0004016">
    <property type="term" value="F:adenylate cyclase activity"/>
    <property type="evidence" value="ECO:0007669"/>
    <property type="project" value="TreeGrafter"/>
</dbReference>
<keyword evidence="6" id="KW-1185">Reference proteome</keyword>
<dbReference type="PANTHER" id="PTHR16305">
    <property type="entry name" value="TESTICULAR SOLUBLE ADENYLYL CYCLASE"/>
    <property type="match status" value="1"/>
</dbReference>
<evidence type="ECO:0000256" key="1">
    <source>
        <dbReference type="ARBA" id="ARBA00022741"/>
    </source>
</evidence>
<dbReference type="EMBL" id="FOLM01000008">
    <property type="protein sequence ID" value="SFC98770.1"/>
    <property type="molecule type" value="Genomic_DNA"/>
</dbReference>
<dbReference type="CDD" id="cd06170">
    <property type="entry name" value="LuxR_C_like"/>
    <property type="match status" value="1"/>
</dbReference>
<evidence type="ECO:0000313" key="6">
    <source>
        <dbReference type="Proteomes" id="UP000199207"/>
    </source>
</evidence>
<gene>
    <name evidence="5" type="ORF">SAMN05421773_10876</name>
</gene>
<dbReference type="SUPFAM" id="SSF52540">
    <property type="entry name" value="P-loop containing nucleoside triphosphate hydrolases"/>
    <property type="match status" value="1"/>
</dbReference>
<dbReference type="Gene3D" id="1.10.10.10">
    <property type="entry name" value="Winged helix-like DNA-binding domain superfamily/Winged helix DNA-binding domain"/>
    <property type="match status" value="1"/>
</dbReference>
<dbReference type="InterPro" id="IPR000792">
    <property type="entry name" value="Tscrpt_reg_LuxR_C"/>
</dbReference>
<feature type="compositionally biased region" description="Low complexity" evidence="3">
    <location>
        <begin position="1"/>
        <end position="12"/>
    </location>
</feature>
<protein>
    <submittedName>
        <fullName evidence="5">Predicted ATPase</fullName>
    </submittedName>
</protein>
<dbReference type="GO" id="GO:0003677">
    <property type="term" value="F:DNA binding"/>
    <property type="evidence" value="ECO:0007669"/>
    <property type="project" value="InterPro"/>
</dbReference>
<feature type="region of interest" description="Disordered" evidence="3">
    <location>
        <begin position="1"/>
        <end position="49"/>
    </location>
</feature>
<evidence type="ECO:0000256" key="3">
    <source>
        <dbReference type="SAM" id="MobiDB-lite"/>
    </source>
</evidence>
<dbReference type="SMART" id="SM00421">
    <property type="entry name" value="HTH_LUXR"/>
    <property type="match status" value="1"/>
</dbReference>
<dbReference type="GO" id="GO:0006355">
    <property type="term" value="P:regulation of DNA-templated transcription"/>
    <property type="evidence" value="ECO:0007669"/>
    <property type="project" value="InterPro"/>
</dbReference>
<proteinExistence type="predicted"/>
<dbReference type="GO" id="GO:0005524">
    <property type="term" value="F:ATP binding"/>
    <property type="evidence" value="ECO:0007669"/>
    <property type="project" value="UniProtKB-KW"/>
</dbReference>
<evidence type="ECO:0000256" key="2">
    <source>
        <dbReference type="ARBA" id="ARBA00022840"/>
    </source>
</evidence>
<keyword evidence="1" id="KW-0547">Nucleotide-binding</keyword>
<dbReference type="PROSITE" id="PS00622">
    <property type="entry name" value="HTH_LUXR_1"/>
    <property type="match status" value="1"/>
</dbReference>
<dbReference type="SUPFAM" id="SSF46894">
    <property type="entry name" value="C-terminal effector domain of the bipartite response regulators"/>
    <property type="match status" value="1"/>
</dbReference>
<feature type="compositionally biased region" description="Low complexity" evidence="3">
    <location>
        <begin position="22"/>
        <end position="34"/>
    </location>
</feature>
<feature type="region of interest" description="Disordered" evidence="3">
    <location>
        <begin position="973"/>
        <end position="997"/>
    </location>
</feature>
<dbReference type="AlphaFoldDB" id="A0A1I1NYH8"/>
<evidence type="ECO:0000259" key="4">
    <source>
        <dbReference type="PROSITE" id="PS50043"/>
    </source>
</evidence>
<sequence>MSGTSGRPAAAPAFPPAPTAPSVPAVARAAAAPAGHGGPPGRAALPGVKTPSGLSDPCAILPDMQSRTVSPVFVGREQERASLTQALERAAAGEPQALLLGGEAGVGKSRLVEEYGRQAVAAGALVALGACVEIGVDGLPFAPVSALLRSLHRQLGEELTAAAGGFGGGELARLLPELGEPGAAEHGARDEDGRARLFELTTRLLESLAAERTLVLIVEDLHWADRSTRELLGYLFRSLQLGRIVLLTTYRSDDIHRRHPLRPFLAELDRTRTVRRLELPRFTRDEVRRQIAGIQGSEPNPGLVDHIFRRSDGNAFFVEELACCDGDSRAAGSISDSVRDLLLVRVEALPEHTQRLIRVLAEGGSRVEYGLLRAVAGLGEDELIDALRGAIGANIVQADEDDTYRFRHALVREAVDDDLLPGERSRLRRRYAEALEQTPALVRDEERAARLASYWYHAHDAAKALPAVLQAAARARSRYAYAEQLNLLERAMELWEEAPAEVRLLSRAEAVESYPLCDCSDEELSFLDILAETAVAARLAGEVERGLSVVKRALRRVDAEGHPLRAAWFWVQQSKLIRQLARGDGRCELDHAQELLKDRPPSPVHARVLMEAAGWGGMYRQGPESVEIAERAVTLARQVGDEECELHALLSRGGLRVALGDAEAGLADYQTVRRRVLESGHVGVITRSHVNLPDALEGMGRSAEAIEVCAEGIELTRRFGIQDSRAWMYHNQSESLFSLGRWDEALEAAREARRSAQSPTARALAARAFAELALGRGDLEAASSELHRMSEEYGRFQGAPQHWLPQLEVRLGLAALEGRILQVREVLQQATGGGISRYFWPLLREAASAEARAADVAAGAPGRAEAVARIRGTAALLPVHYPVWEAHRLLVEAELRHAEGRADADRWAEVTDALEKAERPYLLALARTGRAESLLAEGDRAGAAEVLRPAHATARRLGAAPLAGRIEKLAQRGGLGPLTPGGQRPGGPAAAAASGPGLTARERDVLSLVAAGRSNRQIAEELFISPKTVSVHVSNILAKLEVSGRGEAAALAHRLGLLAPAAAPAR</sequence>
<dbReference type="Pfam" id="PF13191">
    <property type="entry name" value="AAA_16"/>
    <property type="match status" value="1"/>
</dbReference>
<dbReference type="PANTHER" id="PTHR16305:SF35">
    <property type="entry name" value="TRANSCRIPTIONAL ACTIVATOR DOMAIN"/>
    <property type="match status" value="1"/>
</dbReference>
<dbReference type="InterPro" id="IPR011990">
    <property type="entry name" value="TPR-like_helical_dom_sf"/>
</dbReference>
<dbReference type="Gene3D" id="1.25.40.10">
    <property type="entry name" value="Tetratricopeptide repeat domain"/>
    <property type="match status" value="1"/>
</dbReference>
<dbReference type="STRING" id="910347.SAMN05421773_10876"/>
<dbReference type="PROSITE" id="PS50043">
    <property type="entry name" value="HTH_LUXR_2"/>
    <property type="match status" value="1"/>
</dbReference>
<reference evidence="5 6" key="1">
    <citation type="submission" date="2016-10" db="EMBL/GenBank/DDBJ databases">
        <authorList>
            <person name="de Groot N.N."/>
        </authorList>
    </citation>
    <scope>NUCLEOTIDE SEQUENCE [LARGE SCALE GENOMIC DNA]</scope>
    <source>
        <strain evidence="5 6">CGMCC 4.5739</strain>
    </source>
</reference>
<dbReference type="InterPro" id="IPR041664">
    <property type="entry name" value="AAA_16"/>
</dbReference>
<dbReference type="InterPro" id="IPR016032">
    <property type="entry name" value="Sig_transdc_resp-reg_C-effctor"/>
</dbReference>
<organism evidence="5 6">
    <name type="scientific">Streptomyces aidingensis</name>
    <dbReference type="NCBI Taxonomy" id="910347"/>
    <lineage>
        <taxon>Bacteria</taxon>
        <taxon>Bacillati</taxon>
        <taxon>Actinomycetota</taxon>
        <taxon>Actinomycetes</taxon>
        <taxon>Kitasatosporales</taxon>
        <taxon>Streptomycetaceae</taxon>
        <taxon>Streptomyces</taxon>
    </lineage>
</organism>
<dbReference type="InterPro" id="IPR036388">
    <property type="entry name" value="WH-like_DNA-bd_sf"/>
</dbReference>
<dbReference type="GO" id="GO:0005737">
    <property type="term" value="C:cytoplasm"/>
    <property type="evidence" value="ECO:0007669"/>
    <property type="project" value="TreeGrafter"/>
</dbReference>
<dbReference type="Gene3D" id="3.40.50.300">
    <property type="entry name" value="P-loop containing nucleotide triphosphate hydrolases"/>
    <property type="match status" value="1"/>
</dbReference>
<name>A0A1I1NYH8_9ACTN</name>